<feature type="transmembrane region" description="Helical" evidence="13">
    <location>
        <begin position="84"/>
        <end position="106"/>
    </location>
</feature>
<comment type="subcellular location">
    <subcellularLocation>
        <location evidence="1">Membrane</location>
        <topology evidence="1">Multi-pass membrane protein</topology>
    </subcellularLocation>
</comment>
<dbReference type="AlphaFoldDB" id="A0A1E4TB29"/>
<dbReference type="InterPro" id="IPR039261">
    <property type="entry name" value="FNR_nucleotide-bd"/>
</dbReference>
<evidence type="ECO:0000256" key="4">
    <source>
        <dbReference type="ARBA" id="ARBA00022630"/>
    </source>
</evidence>
<dbReference type="OrthoDB" id="4494341at2759"/>
<keyword evidence="8 13" id="KW-1133">Transmembrane helix</keyword>
<proteinExistence type="inferred from homology"/>
<evidence type="ECO:0000256" key="5">
    <source>
        <dbReference type="ARBA" id="ARBA00022692"/>
    </source>
</evidence>
<dbReference type="GO" id="GO:0005886">
    <property type="term" value="C:plasma membrane"/>
    <property type="evidence" value="ECO:0007669"/>
    <property type="project" value="TreeGrafter"/>
</dbReference>
<dbReference type="Pfam" id="PF08022">
    <property type="entry name" value="FAD_binding_8"/>
    <property type="match status" value="1"/>
</dbReference>
<dbReference type="GO" id="GO:0006879">
    <property type="term" value="P:intracellular iron ion homeostasis"/>
    <property type="evidence" value="ECO:0007669"/>
    <property type="project" value="TreeGrafter"/>
</dbReference>
<comment type="similarity">
    <text evidence="2">Belongs to the ferric reductase (FRE) family.</text>
</comment>
<keyword evidence="3" id="KW-0813">Transport</keyword>
<evidence type="ECO:0000256" key="12">
    <source>
        <dbReference type="ARBA" id="ARBA00023180"/>
    </source>
</evidence>
<dbReference type="Proteomes" id="UP000095023">
    <property type="component" value="Unassembled WGS sequence"/>
</dbReference>
<feature type="transmembrane region" description="Helical" evidence="13">
    <location>
        <begin position="211"/>
        <end position="231"/>
    </location>
</feature>
<dbReference type="Pfam" id="PF08030">
    <property type="entry name" value="NAD_binding_6"/>
    <property type="match status" value="1"/>
</dbReference>
<evidence type="ECO:0000259" key="14">
    <source>
        <dbReference type="PROSITE" id="PS51384"/>
    </source>
</evidence>
<feature type="transmembrane region" description="Helical" evidence="13">
    <location>
        <begin position="21"/>
        <end position="43"/>
    </location>
</feature>
<dbReference type="CDD" id="cd06186">
    <property type="entry name" value="NOX_Duox_like_FAD_NADP"/>
    <property type="match status" value="1"/>
</dbReference>
<keyword evidence="4" id="KW-0285">Flavoprotein</keyword>
<evidence type="ECO:0000256" key="7">
    <source>
        <dbReference type="ARBA" id="ARBA00022982"/>
    </source>
</evidence>
<keyword evidence="5 13" id="KW-0812">Transmembrane</keyword>
<sequence>MTCNNPDPVTRFVAHQQFSVTLAYIIIITPFLALTLYLLYVAVKPWLPHQFTRVVRKYLILPALFGGRAAEPLPYSLGYLPTRGLTLVLVCFGALNLAFGLVNYSCYLPIHDPLYVHPWFKSRRSELIALVANRTGALAYANLPILVILAARNSLFTIFANISSNTLATCHRYISYIFVSHTIVHVVLYTMQVHYCRGLSRNQVITISSKYLIFGLIATLSLLLCLMFSSMPIRHYFYETFHFFHILLTIFILVSCWMHVAGRYPSEWGRFDMFVVASAAFWVMDHLMRLYKIVRLSCDYPKLVCEKYPGGLLKVTFFTSAQWEYVPGQYVYIYFPSAGPILSSHPFTVSSCDPVPISEAHGSLSIPSSTSDKNLRLTKLSFLVRPKAGTTRRLFDIVNATYTGKAILSAWVEGPYRQQHSVPSGRYDTVLCIAGGIGISLALAHLRYYIQREYLRRTSRLLSTWTDIWTNISSTKSMSTTVPSDASTDKLPHIVLAWSAKEADLIAAVTHEIFELKNLYEDIDIQLKLHTSFFCTSSYDSEKHVSYADLDRGRMEIHDIVSREISASARDFTADRSMRIAVIACGPGRLLDDVRSAVVELHGVKRLFLDLYEESFTW</sequence>
<evidence type="ECO:0000256" key="8">
    <source>
        <dbReference type="ARBA" id="ARBA00022989"/>
    </source>
</evidence>
<dbReference type="Gene3D" id="3.40.50.80">
    <property type="entry name" value="Nucleotide-binding domain of ferredoxin-NADP reductase (FNR) module"/>
    <property type="match status" value="1"/>
</dbReference>
<evidence type="ECO:0000256" key="3">
    <source>
        <dbReference type="ARBA" id="ARBA00022448"/>
    </source>
</evidence>
<keyword evidence="6" id="KW-0274">FAD</keyword>
<reference evidence="16" key="1">
    <citation type="submission" date="2016-02" db="EMBL/GenBank/DDBJ databases">
        <title>Comparative genomics of biotechnologically important yeasts.</title>
        <authorList>
            <consortium name="DOE Joint Genome Institute"/>
            <person name="Riley R."/>
            <person name="Haridas S."/>
            <person name="Wolfe K.H."/>
            <person name="Lopes M.R."/>
            <person name="Hittinger C.T."/>
            <person name="Goker M."/>
            <person name="Salamov A."/>
            <person name="Wisecaver J."/>
            <person name="Long T.M."/>
            <person name="Aerts A.L."/>
            <person name="Barry K."/>
            <person name="Choi C."/>
            <person name="Clum A."/>
            <person name="Coughlan A.Y."/>
            <person name="Deshpande S."/>
            <person name="Douglass A.P."/>
            <person name="Hanson S.J."/>
            <person name="Klenk H.-P."/>
            <person name="Labutti K."/>
            <person name="Lapidus A."/>
            <person name="Lindquist E."/>
            <person name="Lipzen A."/>
            <person name="Meier-Kolthoff J.P."/>
            <person name="Ohm R.A."/>
            <person name="Otillar R.P."/>
            <person name="Pangilinan J."/>
            <person name="Peng Y."/>
            <person name="Rokas A."/>
            <person name="Rosa C.A."/>
            <person name="Scheuner C."/>
            <person name="Sibirny A.A."/>
            <person name="Slot J.C."/>
            <person name="Stielow J.B."/>
            <person name="Sun H."/>
            <person name="Kurtzman C.P."/>
            <person name="Blackwell M."/>
            <person name="Jeffries T.W."/>
            <person name="Grigoriev I.V."/>
        </authorList>
    </citation>
    <scope>NUCLEOTIDE SEQUENCE [LARGE SCALE GENOMIC DNA]</scope>
    <source>
        <strain evidence="16">NRRL Y-17796</strain>
    </source>
</reference>
<evidence type="ECO:0000313" key="16">
    <source>
        <dbReference type="Proteomes" id="UP000095023"/>
    </source>
</evidence>
<dbReference type="GO" id="GO:0000293">
    <property type="term" value="F:ferric-chelate reductase activity"/>
    <property type="evidence" value="ECO:0007669"/>
    <property type="project" value="UniProtKB-ARBA"/>
</dbReference>
<dbReference type="InterPro" id="IPR051410">
    <property type="entry name" value="Ferric/Cupric_Reductase"/>
</dbReference>
<keyword evidence="9" id="KW-0560">Oxidoreductase</keyword>
<feature type="transmembrane region" description="Helical" evidence="13">
    <location>
        <begin position="427"/>
        <end position="450"/>
    </location>
</feature>
<evidence type="ECO:0000256" key="6">
    <source>
        <dbReference type="ARBA" id="ARBA00022827"/>
    </source>
</evidence>
<name>A0A1E4TB29_9ASCO</name>
<evidence type="ECO:0000256" key="2">
    <source>
        <dbReference type="ARBA" id="ARBA00006278"/>
    </source>
</evidence>
<dbReference type="SFLD" id="SFLDS00052">
    <property type="entry name" value="Ferric_Reductase_Domain"/>
    <property type="match status" value="1"/>
</dbReference>
<dbReference type="InterPro" id="IPR017927">
    <property type="entry name" value="FAD-bd_FR_type"/>
</dbReference>
<dbReference type="PANTHER" id="PTHR32361">
    <property type="entry name" value="FERRIC/CUPRIC REDUCTASE TRANSMEMBRANE COMPONENT"/>
    <property type="match status" value="1"/>
</dbReference>
<evidence type="ECO:0000256" key="1">
    <source>
        <dbReference type="ARBA" id="ARBA00004141"/>
    </source>
</evidence>
<dbReference type="PROSITE" id="PS51384">
    <property type="entry name" value="FAD_FR"/>
    <property type="match status" value="1"/>
</dbReference>
<dbReference type="SUPFAM" id="SSF52343">
    <property type="entry name" value="Ferredoxin reductase-like, C-terminal NADP-linked domain"/>
    <property type="match status" value="1"/>
</dbReference>
<keyword evidence="11 13" id="KW-0472">Membrane</keyword>
<dbReference type="GO" id="GO:0006826">
    <property type="term" value="P:iron ion transport"/>
    <property type="evidence" value="ECO:0007669"/>
    <property type="project" value="TreeGrafter"/>
</dbReference>
<dbReference type="Pfam" id="PF01794">
    <property type="entry name" value="Ferric_reduct"/>
    <property type="match status" value="1"/>
</dbReference>
<keyword evidence="16" id="KW-1185">Reference proteome</keyword>
<dbReference type="SFLD" id="SFLDG01168">
    <property type="entry name" value="Ferric_reductase_subgroup_(FRE"/>
    <property type="match status" value="1"/>
</dbReference>
<dbReference type="GO" id="GO:0015677">
    <property type="term" value="P:copper ion import"/>
    <property type="evidence" value="ECO:0007669"/>
    <property type="project" value="TreeGrafter"/>
</dbReference>
<evidence type="ECO:0000313" key="15">
    <source>
        <dbReference type="EMBL" id="ODV88960.1"/>
    </source>
</evidence>
<evidence type="ECO:0000256" key="9">
    <source>
        <dbReference type="ARBA" id="ARBA00023002"/>
    </source>
</evidence>
<dbReference type="EMBL" id="KV453843">
    <property type="protein sequence ID" value="ODV88960.1"/>
    <property type="molecule type" value="Genomic_DNA"/>
</dbReference>
<organism evidence="15 16">
    <name type="scientific">Tortispora caseinolytica NRRL Y-17796</name>
    <dbReference type="NCBI Taxonomy" id="767744"/>
    <lineage>
        <taxon>Eukaryota</taxon>
        <taxon>Fungi</taxon>
        <taxon>Dikarya</taxon>
        <taxon>Ascomycota</taxon>
        <taxon>Saccharomycotina</taxon>
        <taxon>Trigonopsidomycetes</taxon>
        <taxon>Trigonopsidales</taxon>
        <taxon>Trigonopsidaceae</taxon>
        <taxon>Tortispora</taxon>
    </lineage>
</organism>
<dbReference type="InterPro" id="IPR013130">
    <property type="entry name" value="Fe3_Rdtase_TM_dom"/>
</dbReference>
<protein>
    <recommendedName>
        <fullName evidence="14">FAD-binding FR-type domain-containing protein</fullName>
    </recommendedName>
</protein>
<feature type="transmembrane region" description="Helical" evidence="13">
    <location>
        <begin position="243"/>
        <end position="261"/>
    </location>
</feature>
<evidence type="ECO:0000256" key="13">
    <source>
        <dbReference type="SAM" id="Phobius"/>
    </source>
</evidence>
<evidence type="ECO:0000256" key="10">
    <source>
        <dbReference type="ARBA" id="ARBA00023065"/>
    </source>
</evidence>
<dbReference type="PANTHER" id="PTHR32361:SF9">
    <property type="entry name" value="FERRIC REDUCTASE TRANSMEMBRANE COMPONENT 3-RELATED"/>
    <property type="match status" value="1"/>
</dbReference>
<feature type="transmembrane region" description="Helical" evidence="13">
    <location>
        <begin position="173"/>
        <end position="191"/>
    </location>
</feature>
<feature type="domain" description="FAD-binding FR-type" evidence="14">
    <location>
        <begin position="283"/>
        <end position="422"/>
    </location>
</feature>
<keyword evidence="7" id="KW-0249">Electron transport</keyword>
<accession>A0A1E4TB29</accession>
<keyword evidence="12" id="KW-0325">Glycoprotein</keyword>
<keyword evidence="10" id="KW-0406">Ion transport</keyword>
<gene>
    <name evidence="15" type="ORF">CANCADRAFT_132311</name>
</gene>
<feature type="transmembrane region" description="Helical" evidence="13">
    <location>
        <begin position="127"/>
        <end position="151"/>
    </location>
</feature>
<evidence type="ECO:0000256" key="11">
    <source>
        <dbReference type="ARBA" id="ARBA00023136"/>
    </source>
</evidence>
<dbReference type="InterPro" id="IPR013121">
    <property type="entry name" value="Fe_red_NAD-bd_6"/>
</dbReference>
<dbReference type="InterPro" id="IPR013112">
    <property type="entry name" value="FAD-bd_8"/>
</dbReference>